<evidence type="ECO:0000313" key="2">
    <source>
        <dbReference type="WBParaSite" id="TREG1_43860.1"/>
    </source>
</evidence>
<reference evidence="1" key="1">
    <citation type="submission" date="2022-06" db="EMBL/GenBank/DDBJ databases">
        <authorList>
            <person name="Berger JAMES D."/>
            <person name="Berger JAMES D."/>
        </authorList>
    </citation>
    <scope>NUCLEOTIDE SEQUENCE [LARGE SCALE GENOMIC DNA]</scope>
</reference>
<sequence length="130" mass="14517">MQNCLPMNINSPTKAEILNALKLLKSGKVGEPNGIPLEALKTEPETEAGLLAPLLQNILKEEKAPTIWKKGHSVKLPKKDDLRLRKNWRGVMLLSAPSKILNRVILGKIKKMHWMQNSARPEQAGLRKGD</sequence>
<reference evidence="2" key="2">
    <citation type="submission" date="2023-11" db="UniProtKB">
        <authorList>
            <consortium name="WormBaseParasite"/>
        </authorList>
    </citation>
    <scope>IDENTIFICATION</scope>
</reference>
<dbReference type="PANTHER" id="PTHR19446">
    <property type="entry name" value="REVERSE TRANSCRIPTASES"/>
    <property type="match status" value="1"/>
</dbReference>
<accession>A0AA85JUT7</accession>
<proteinExistence type="predicted"/>
<organism evidence="1 2">
    <name type="scientific">Trichobilharzia regenti</name>
    <name type="common">Nasal bird schistosome</name>
    <dbReference type="NCBI Taxonomy" id="157069"/>
    <lineage>
        <taxon>Eukaryota</taxon>
        <taxon>Metazoa</taxon>
        <taxon>Spiralia</taxon>
        <taxon>Lophotrochozoa</taxon>
        <taxon>Platyhelminthes</taxon>
        <taxon>Trematoda</taxon>
        <taxon>Digenea</taxon>
        <taxon>Strigeidida</taxon>
        <taxon>Schistosomatoidea</taxon>
        <taxon>Schistosomatidae</taxon>
        <taxon>Trichobilharzia</taxon>
    </lineage>
</organism>
<name>A0AA85JUT7_TRIRE</name>
<dbReference type="AlphaFoldDB" id="A0AA85JUT7"/>
<keyword evidence="1" id="KW-1185">Reference proteome</keyword>
<protein>
    <recommendedName>
        <fullName evidence="3">Reverse transcriptase domain-containing protein</fullName>
    </recommendedName>
</protein>
<dbReference type="Proteomes" id="UP000050795">
    <property type="component" value="Unassembled WGS sequence"/>
</dbReference>
<evidence type="ECO:0000313" key="1">
    <source>
        <dbReference type="Proteomes" id="UP000050795"/>
    </source>
</evidence>
<dbReference type="WBParaSite" id="TREG1_43860.1">
    <property type="protein sequence ID" value="TREG1_43860.1"/>
    <property type="gene ID" value="TREG1_43860"/>
</dbReference>
<evidence type="ECO:0008006" key="3">
    <source>
        <dbReference type="Google" id="ProtNLM"/>
    </source>
</evidence>